<keyword evidence="4 8" id="KW-0732">Signal</keyword>
<comment type="caution">
    <text evidence="10">The sequence shown here is derived from an EMBL/GenBank/DDBJ whole genome shotgun (WGS) entry which is preliminary data.</text>
</comment>
<dbReference type="EMBL" id="CATQJL010000112">
    <property type="protein sequence ID" value="CAJ0592714.1"/>
    <property type="molecule type" value="Genomic_DNA"/>
</dbReference>
<evidence type="ECO:0000256" key="7">
    <source>
        <dbReference type="ARBA" id="ARBA00031589"/>
    </source>
</evidence>
<dbReference type="GO" id="GO:0003993">
    <property type="term" value="F:acid phosphatase activity"/>
    <property type="evidence" value="ECO:0007669"/>
    <property type="project" value="UniProtKB-EC"/>
</dbReference>
<evidence type="ECO:0000259" key="9">
    <source>
        <dbReference type="Pfam" id="PF00149"/>
    </source>
</evidence>
<evidence type="ECO:0000256" key="1">
    <source>
        <dbReference type="ARBA" id="ARBA00000032"/>
    </source>
</evidence>
<feature type="signal peptide" evidence="8">
    <location>
        <begin position="1"/>
        <end position="21"/>
    </location>
</feature>
<evidence type="ECO:0000256" key="8">
    <source>
        <dbReference type="SAM" id="SignalP"/>
    </source>
</evidence>
<sequence>MRTILGLVAVVTAVSITGASSIEVLNEQPLNTSSVWFLAKNRTNVTIKSDTLRLLLVGDIGGVPWPPYYTDAQLQVAEIMEAWAKRIGGLHGVLNVGDNIYFTGVNEVTSWRFNTTFEDVYNGPGLDVTWYMIAGNHDHFGTVEAQVQYTRYSRKWLFPALYYKLSFTFGKNNTAVDVVFIDTVELCGNTADFERGHFIDLLTHPQHEPMYPKNPNLAKLQWDWINRTLNSSTADYLFVAGHYPVFSVATHGPTQCLLDHLKPRLEAYNVSAYFAGHDHSIQHFNTTMKNGHEIHYVLSGAASRADYSGKHLTDERIPLNSYRIRYPHTHVWWPLSQLGIDTIGGFVQMNITSEAANLTFVTGNDREIYKFTIKPRKKKSTQGSAPSKRLGMFWFFHEVEGDS</sequence>
<evidence type="ECO:0000256" key="5">
    <source>
        <dbReference type="ARBA" id="ARBA00022801"/>
    </source>
</evidence>
<feature type="domain" description="Calcineurin-like phosphoesterase" evidence="9">
    <location>
        <begin position="53"/>
        <end position="279"/>
    </location>
</feature>
<organism evidence="10 11">
    <name type="scientific">Cylicocyclus nassatus</name>
    <name type="common">Nematode worm</name>
    <dbReference type="NCBI Taxonomy" id="53992"/>
    <lineage>
        <taxon>Eukaryota</taxon>
        <taxon>Metazoa</taxon>
        <taxon>Ecdysozoa</taxon>
        <taxon>Nematoda</taxon>
        <taxon>Chromadorea</taxon>
        <taxon>Rhabditida</taxon>
        <taxon>Rhabditina</taxon>
        <taxon>Rhabditomorpha</taxon>
        <taxon>Strongyloidea</taxon>
        <taxon>Strongylidae</taxon>
        <taxon>Cylicocyclus</taxon>
    </lineage>
</organism>
<dbReference type="EC" id="3.1.3.2" evidence="2"/>
<protein>
    <recommendedName>
        <fullName evidence="3">Tartrate-resistant acid phosphatase type 5</fullName>
        <ecNumber evidence="2">3.1.3.2</ecNumber>
    </recommendedName>
    <alternativeName>
        <fullName evidence="7">Tartrate-resistant acid ATPase</fullName>
    </alternativeName>
    <alternativeName>
        <fullName evidence="6">Type 5 acid phosphatase</fullName>
    </alternativeName>
</protein>
<dbReference type="CDD" id="cd07378">
    <property type="entry name" value="MPP_ACP5"/>
    <property type="match status" value="1"/>
</dbReference>
<evidence type="ECO:0000313" key="11">
    <source>
        <dbReference type="Proteomes" id="UP001176961"/>
    </source>
</evidence>
<feature type="chain" id="PRO_5041436333" description="Tartrate-resistant acid phosphatase type 5" evidence="8">
    <location>
        <begin position="22"/>
        <end position="403"/>
    </location>
</feature>
<dbReference type="Proteomes" id="UP001176961">
    <property type="component" value="Unassembled WGS sequence"/>
</dbReference>
<dbReference type="SUPFAM" id="SSF56300">
    <property type="entry name" value="Metallo-dependent phosphatases"/>
    <property type="match status" value="1"/>
</dbReference>
<dbReference type="Pfam" id="PF00149">
    <property type="entry name" value="Metallophos"/>
    <property type="match status" value="1"/>
</dbReference>
<evidence type="ECO:0000313" key="10">
    <source>
        <dbReference type="EMBL" id="CAJ0592714.1"/>
    </source>
</evidence>
<keyword evidence="11" id="KW-1185">Reference proteome</keyword>
<name>A0AA36DVF9_CYLNA</name>
<dbReference type="PANTHER" id="PTHR10161:SF14">
    <property type="entry name" value="TARTRATE-RESISTANT ACID PHOSPHATASE TYPE 5"/>
    <property type="match status" value="1"/>
</dbReference>
<dbReference type="InterPro" id="IPR051558">
    <property type="entry name" value="Metallophosphoesterase_PAP"/>
</dbReference>
<gene>
    <name evidence="10" type="ORF">CYNAS_LOCUS4697</name>
</gene>
<dbReference type="InterPro" id="IPR004843">
    <property type="entry name" value="Calcineurin-like_PHP"/>
</dbReference>
<comment type="catalytic activity">
    <reaction evidence="1">
        <text>a phosphate monoester + H2O = an alcohol + phosphate</text>
        <dbReference type="Rhea" id="RHEA:15017"/>
        <dbReference type="ChEBI" id="CHEBI:15377"/>
        <dbReference type="ChEBI" id="CHEBI:30879"/>
        <dbReference type="ChEBI" id="CHEBI:43474"/>
        <dbReference type="ChEBI" id="CHEBI:67140"/>
        <dbReference type="EC" id="3.1.3.2"/>
    </reaction>
</comment>
<evidence type="ECO:0000256" key="4">
    <source>
        <dbReference type="ARBA" id="ARBA00022729"/>
    </source>
</evidence>
<dbReference type="PANTHER" id="PTHR10161">
    <property type="entry name" value="TARTRATE-RESISTANT ACID PHOSPHATASE TYPE 5"/>
    <property type="match status" value="1"/>
</dbReference>
<proteinExistence type="predicted"/>
<evidence type="ECO:0000256" key="2">
    <source>
        <dbReference type="ARBA" id="ARBA00012646"/>
    </source>
</evidence>
<dbReference type="AlphaFoldDB" id="A0AA36DVF9"/>
<accession>A0AA36DVF9</accession>
<evidence type="ECO:0000256" key="3">
    <source>
        <dbReference type="ARBA" id="ARBA00015822"/>
    </source>
</evidence>
<dbReference type="InterPro" id="IPR024927">
    <property type="entry name" value="Acid_PPase"/>
</dbReference>
<evidence type="ECO:0000256" key="6">
    <source>
        <dbReference type="ARBA" id="ARBA00029999"/>
    </source>
</evidence>
<reference evidence="10" key="1">
    <citation type="submission" date="2023-07" db="EMBL/GenBank/DDBJ databases">
        <authorList>
            <consortium name="CYATHOMIX"/>
        </authorList>
    </citation>
    <scope>NUCLEOTIDE SEQUENCE</scope>
    <source>
        <strain evidence="10">N/A</strain>
    </source>
</reference>
<dbReference type="Gene3D" id="3.60.21.10">
    <property type="match status" value="1"/>
</dbReference>
<dbReference type="InterPro" id="IPR029052">
    <property type="entry name" value="Metallo-depent_PP-like"/>
</dbReference>
<keyword evidence="5" id="KW-0378">Hydrolase</keyword>